<proteinExistence type="inferred from homology"/>
<name>A0A9X8RCB5_9BACI</name>
<dbReference type="AlphaFoldDB" id="A0A9X8RCB5"/>
<evidence type="ECO:0000259" key="2">
    <source>
        <dbReference type="Pfam" id="PF07905"/>
    </source>
</evidence>
<accession>A0A9X8RCB5</accession>
<dbReference type="InterPro" id="IPR041522">
    <property type="entry name" value="CdaR_GGDEF"/>
</dbReference>
<gene>
    <name evidence="5" type="ORF">SAMN05878482_106298</name>
</gene>
<dbReference type="PANTHER" id="PTHR33744:SF1">
    <property type="entry name" value="DNA-BINDING TRANSCRIPTIONAL ACTIVATOR ADER"/>
    <property type="match status" value="1"/>
</dbReference>
<dbReference type="PANTHER" id="PTHR33744">
    <property type="entry name" value="CARBOHYDRATE DIACID REGULATOR"/>
    <property type="match status" value="1"/>
</dbReference>
<protein>
    <submittedName>
        <fullName evidence="5">PucR C-terminal helix-turn-helix domain-containing protein</fullName>
    </submittedName>
</protein>
<dbReference type="Pfam" id="PF07905">
    <property type="entry name" value="PucR"/>
    <property type="match status" value="1"/>
</dbReference>
<reference evidence="5 6" key="1">
    <citation type="submission" date="2017-01" db="EMBL/GenBank/DDBJ databases">
        <authorList>
            <person name="Varghese N."/>
            <person name="Submissions S."/>
        </authorList>
    </citation>
    <scope>NUCLEOTIDE SEQUENCE [LARGE SCALE GENOMIC DNA]</scope>
    <source>
        <strain evidence="5 6">RUG2-6</strain>
    </source>
</reference>
<dbReference type="Pfam" id="PF17853">
    <property type="entry name" value="GGDEF_2"/>
    <property type="match status" value="1"/>
</dbReference>
<evidence type="ECO:0000259" key="3">
    <source>
        <dbReference type="Pfam" id="PF13556"/>
    </source>
</evidence>
<dbReference type="InterPro" id="IPR012914">
    <property type="entry name" value="PucR_dom"/>
</dbReference>
<feature type="domain" description="PucR C-terminal helix-turn-helix" evidence="3">
    <location>
        <begin position="332"/>
        <end position="388"/>
    </location>
</feature>
<comment type="similarity">
    <text evidence="1">Belongs to the CdaR family.</text>
</comment>
<dbReference type="Pfam" id="PF13556">
    <property type="entry name" value="HTH_30"/>
    <property type="match status" value="1"/>
</dbReference>
<organism evidence="5 6">
    <name type="scientific">Peribacillus simplex</name>
    <dbReference type="NCBI Taxonomy" id="1478"/>
    <lineage>
        <taxon>Bacteria</taxon>
        <taxon>Bacillati</taxon>
        <taxon>Bacillota</taxon>
        <taxon>Bacilli</taxon>
        <taxon>Bacillales</taxon>
        <taxon>Bacillaceae</taxon>
        <taxon>Peribacillus</taxon>
    </lineage>
</organism>
<dbReference type="Proteomes" id="UP000185829">
    <property type="component" value="Unassembled WGS sequence"/>
</dbReference>
<dbReference type="InterPro" id="IPR042070">
    <property type="entry name" value="PucR_C-HTH_sf"/>
</dbReference>
<evidence type="ECO:0000313" key="6">
    <source>
        <dbReference type="Proteomes" id="UP000185829"/>
    </source>
</evidence>
<evidence type="ECO:0000313" key="5">
    <source>
        <dbReference type="EMBL" id="SIR86984.1"/>
    </source>
</evidence>
<sequence>MHLTMTDALKLPQIKQCQVVAGIQGLNREIESINSFDAPDVLSWLKPNELILTTGYLFQDNPQQLDQFVIELAKMNCSGLFIKLEEIPQTTISIANMANLPILRIPTEFSLSDIMSPLLREIVTRQNEQKELSYSIEDFSGDGAENISYGILGMTEVKSSFTQITGGYICTVLPLTLQWNQRNDSIAYKQLIKTIETLTGQYKIDKLIRNIKGSLVIIYLDTIPLGNTHFYSQVIQISQQIISTLSKHLPMELTLGVGNYHTGIKNLAISLQEALQSIDLGKRLNPGKEVYSYKELITFKILQYAPKNMLMDIVTGNLAPLKDHDDETQSDLIKTLEAYLQCNLRPAETARKMGVHRNTIHFRIKSIKKLLGMDLSNDDLFTLKLALYAKRLLDDR</sequence>
<feature type="domain" description="CdaR GGDEF-like" evidence="4">
    <location>
        <begin position="168"/>
        <end position="279"/>
    </location>
</feature>
<dbReference type="RefSeq" id="WP_076370425.1">
    <property type="nucleotide sequence ID" value="NZ_FTMX01000006.1"/>
</dbReference>
<dbReference type="InterPro" id="IPR025736">
    <property type="entry name" value="PucR_C-HTH_dom"/>
</dbReference>
<evidence type="ECO:0000259" key="4">
    <source>
        <dbReference type="Pfam" id="PF17853"/>
    </source>
</evidence>
<comment type="caution">
    <text evidence="5">The sequence shown here is derived from an EMBL/GenBank/DDBJ whole genome shotgun (WGS) entry which is preliminary data.</text>
</comment>
<dbReference type="EMBL" id="FTMX01000006">
    <property type="protein sequence ID" value="SIR86984.1"/>
    <property type="molecule type" value="Genomic_DNA"/>
</dbReference>
<evidence type="ECO:0000256" key="1">
    <source>
        <dbReference type="ARBA" id="ARBA00006754"/>
    </source>
</evidence>
<dbReference type="InterPro" id="IPR051448">
    <property type="entry name" value="CdaR-like_regulators"/>
</dbReference>
<dbReference type="Gene3D" id="1.10.10.2840">
    <property type="entry name" value="PucR C-terminal helix-turn-helix domain"/>
    <property type="match status" value="1"/>
</dbReference>
<feature type="domain" description="Purine catabolism PurC-like" evidence="2">
    <location>
        <begin position="7"/>
        <end position="122"/>
    </location>
</feature>